<dbReference type="EMBL" id="CP089983">
    <property type="protein sequence ID" value="WXB09007.1"/>
    <property type="molecule type" value="Genomic_DNA"/>
</dbReference>
<evidence type="ECO:0000313" key="1">
    <source>
        <dbReference type="EMBL" id="WXB09007.1"/>
    </source>
</evidence>
<reference evidence="1" key="1">
    <citation type="submission" date="2021-12" db="EMBL/GenBank/DDBJ databases">
        <title>Discovery of the Pendulisporaceae a myxobacterial family with distinct sporulation behavior and unique specialized metabolism.</title>
        <authorList>
            <person name="Garcia R."/>
            <person name="Popoff A."/>
            <person name="Bader C.D."/>
            <person name="Loehr J."/>
            <person name="Walesch S."/>
            <person name="Walt C."/>
            <person name="Boldt J."/>
            <person name="Bunk B."/>
            <person name="Haeckl F.J.F.P.J."/>
            <person name="Gunesch A.P."/>
            <person name="Birkelbach J."/>
            <person name="Nuebel U."/>
            <person name="Pietschmann T."/>
            <person name="Bach T."/>
            <person name="Mueller R."/>
        </authorList>
    </citation>
    <scope>NUCLEOTIDE SEQUENCE</scope>
    <source>
        <strain evidence="1">MSr11367</strain>
    </source>
</reference>
<accession>A0ABZ2LDJ9</accession>
<evidence type="ECO:0000313" key="2">
    <source>
        <dbReference type="Proteomes" id="UP001374803"/>
    </source>
</evidence>
<sequence length="210" mass="23270">MHFVRVRGGRDGAWEVYGLPGGEDYRVTLVRTGHRHDAEPYPWTGERSMESICLWGLGGAARPAEASAVSVLLEIHRAVRPTVPAVRAYDILRAPAHRDLQRITKDLRDAVRFGDLRVERLPSKRIALNRDKPPSVKPPPAPVTEEWIGIRVVDQEGRPMPGVKYRLKLPSGSVIEGEVGADGKVHLDGLSAGQCSIELHELDKRTWTIG</sequence>
<keyword evidence="2" id="KW-1185">Reference proteome</keyword>
<evidence type="ECO:0008006" key="3">
    <source>
        <dbReference type="Google" id="ProtNLM"/>
    </source>
</evidence>
<organism evidence="1 2">
    <name type="scientific">Pendulispora rubella</name>
    <dbReference type="NCBI Taxonomy" id="2741070"/>
    <lineage>
        <taxon>Bacteria</taxon>
        <taxon>Pseudomonadati</taxon>
        <taxon>Myxococcota</taxon>
        <taxon>Myxococcia</taxon>
        <taxon>Myxococcales</taxon>
        <taxon>Sorangiineae</taxon>
        <taxon>Pendulisporaceae</taxon>
        <taxon>Pendulispora</taxon>
    </lineage>
</organism>
<dbReference type="Proteomes" id="UP001374803">
    <property type="component" value="Chromosome"/>
</dbReference>
<proteinExistence type="predicted"/>
<name>A0ABZ2LDJ9_9BACT</name>
<protein>
    <recommendedName>
        <fullName evidence="3">Carboxypeptidase regulatory-like domain-containing protein</fullName>
    </recommendedName>
</protein>
<gene>
    <name evidence="1" type="ORF">LVJ94_17460</name>
</gene>
<dbReference type="RefSeq" id="WP_394838681.1">
    <property type="nucleotide sequence ID" value="NZ_CP089929.1"/>
</dbReference>